<dbReference type="GO" id="GO:0000160">
    <property type="term" value="P:phosphorelay signal transduction system"/>
    <property type="evidence" value="ECO:0007669"/>
    <property type="project" value="UniProtKB-KW"/>
</dbReference>
<reference evidence="8" key="1">
    <citation type="submission" date="2023-02" db="EMBL/GenBank/DDBJ databases">
        <title>Genome of toxic invasive species Heracleum sosnowskyi carries increased number of genes despite the absence of recent whole-genome duplications.</title>
        <authorList>
            <person name="Schelkunov M."/>
            <person name="Shtratnikova V."/>
            <person name="Makarenko M."/>
            <person name="Klepikova A."/>
            <person name="Omelchenko D."/>
            <person name="Novikova G."/>
            <person name="Obukhova E."/>
            <person name="Bogdanov V."/>
            <person name="Penin A."/>
            <person name="Logacheva M."/>
        </authorList>
    </citation>
    <scope>NUCLEOTIDE SEQUENCE</scope>
    <source>
        <strain evidence="8">Hsosn_3</strain>
        <tissue evidence="8">Leaf</tissue>
    </source>
</reference>
<dbReference type="Gene3D" id="3.40.50.2300">
    <property type="match status" value="1"/>
</dbReference>
<evidence type="ECO:0000256" key="2">
    <source>
        <dbReference type="ARBA" id="ARBA00023015"/>
    </source>
</evidence>
<evidence type="ECO:0000256" key="6">
    <source>
        <dbReference type="SAM" id="MobiDB-lite"/>
    </source>
</evidence>
<evidence type="ECO:0000256" key="4">
    <source>
        <dbReference type="ARBA" id="ARBA00023242"/>
    </source>
</evidence>
<organism evidence="8 9">
    <name type="scientific">Heracleum sosnowskyi</name>
    <dbReference type="NCBI Taxonomy" id="360622"/>
    <lineage>
        <taxon>Eukaryota</taxon>
        <taxon>Viridiplantae</taxon>
        <taxon>Streptophyta</taxon>
        <taxon>Embryophyta</taxon>
        <taxon>Tracheophyta</taxon>
        <taxon>Spermatophyta</taxon>
        <taxon>Magnoliopsida</taxon>
        <taxon>eudicotyledons</taxon>
        <taxon>Gunneridae</taxon>
        <taxon>Pentapetalae</taxon>
        <taxon>asterids</taxon>
        <taxon>campanulids</taxon>
        <taxon>Apiales</taxon>
        <taxon>Apiaceae</taxon>
        <taxon>Apioideae</taxon>
        <taxon>apioid superclade</taxon>
        <taxon>Tordylieae</taxon>
        <taxon>Tordyliinae</taxon>
        <taxon>Heracleum</taxon>
    </lineage>
</organism>
<evidence type="ECO:0000313" key="9">
    <source>
        <dbReference type="Proteomes" id="UP001237642"/>
    </source>
</evidence>
<dbReference type="GO" id="GO:0009736">
    <property type="term" value="P:cytokinin-activated signaling pathway"/>
    <property type="evidence" value="ECO:0007669"/>
    <property type="project" value="InterPro"/>
</dbReference>
<evidence type="ECO:0000256" key="5">
    <source>
        <dbReference type="PROSITE-ProRule" id="PRU00169"/>
    </source>
</evidence>
<feature type="compositionally biased region" description="Polar residues" evidence="6">
    <location>
        <begin position="747"/>
        <end position="767"/>
    </location>
</feature>
<dbReference type="InterPro" id="IPR001789">
    <property type="entry name" value="Sig_transdc_resp-reg_receiver"/>
</dbReference>
<evidence type="ECO:0000256" key="1">
    <source>
        <dbReference type="ARBA" id="ARBA00023012"/>
    </source>
</evidence>
<feature type="compositionally biased region" description="Polar residues" evidence="6">
    <location>
        <begin position="262"/>
        <end position="278"/>
    </location>
</feature>
<dbReference type="InterPro" id="IPR009057">
    <property type="entry name" value="Homeodomain-like_sf"/>
</dbReference>
<keyword evidence="1" id="KW-0902">Two-component regulatory system</keyword>
<keyword evidence="9" id="KW-1185">Reference proteome</keyword>
<dbReference type="AlphaFoldDB" id="A0AAD8HE60"/>
<feature type="domain" description="Response regulatory" evidence="7">
    <location>
        <begin position="3"/>
        <end position="114"/>
    </location>
</feature>
<keyword evidence="3" id="KW-0804">Transcription</keyword>
<accession>A0AAD8HE60</accession>
<feature type="compositionally biased region" description="Polar residues" evidence="6">
    <location>
        <begin position="631"/>
        <end position="643"/>
    </location>
</feature>
<name>A0AAD8HE60_9APIA</name>
<feature type="region of interest" description="Disordered" evidence="6">
    <location>
        <begin position="254"/>
        <end position="285"/>
    </location>
</feature>
<dbReference type="EMBL" id="JAUIZM010000009">
    <property type="protein sequence ID" value="KAK1364913.1"/>
    <property type="molecule type" value="Genomic_DNA"/>
</dbReference>
<protein>
    <recommendedName>
        <fullName evidence="7">Response regulatory domain-containing protein</fullName>
    </recommendedName>
</protein>
<gene>
    <name evidence="8" type="ORF">POM88_040474</name>
</gene>
<dbReference type="PANTHER" id="PTHR43874:SF19">
    <property type="entry name" value="RESPONSE REGULATOR 23-RELATED"/>
    <property type="match status" value="1"/>
</dbReference>
<dbReference type="Pfam" id="PF00072">
    <property type="entry name" value="Response_reg"/>
    <property type="match status" value="1"/>
</dbReference>
<dbReference type="InterPro" id="IPR045279">
    <property type="entry name" value="ARR-like"/>
</dbReference>
<dbReference type="GO" id="GO:0003677">
    <property type="term" value="F:DNA binding"/>
    <property type="evidence" value="ECO:0007669"/>
    <property type="project" value="InterPro"/>
</dbReference>
<comment type="caution">
    <text evidence="8">The sequence shown here is derived from an EMBL/GenBank/DDBJ whole genome shotgun (WGS) entry which is preliminary data.</text>
</comment>
<evidence type="ECO:0000259" key="7">
    <source>
        <dbReference type="PROSITE" id="PS50110"/>
    </source>
</evidence>
<dbReference type="Gene3D" id="1.10.10.60">
    <property type="entry name" value="Homeodomain-like"/>
    <property type="match status" value="1"/>
</dbReference>
<keyword evidence="2" id="KW-0805">Transcription regulation</keyword>
<evidence type="ECO:0000313" key="8">
    <source>
        <dbReference type="EMBL" id="KAK1364913.1"/>
    </source>
</evidence>
<comment type="caution">
    <text evidence="5">Lacks conserved residue(s) required for the propagation of feature annotation.</text>
</comment>
<feature type="region of interest" description="Disordered" evidence="6">
    <location>
        <begin position="630"/>
        <end position="667"/>
    </location>
</feature>
<dbReference type="CDD" id="cd17584">
    <property type="entry name" value="REC_typeB_ARR-like"/>
    <property type="match status" value="1"/>
</dbReference>
<reference evidence="8" key="2">
    <citation type="submission" date="2023-05" db="EMBL/GenBank/DDBJ databases">
        <authorList>
            <person name="Schelkunov M.I."/>
        </authorList>
    </citation>
    <scope>NUCLEOTIDE SEQUENCE</scope>
    <source>
        <strain evidence="8">Hsosn_3</strain>
        <tissue evidence="8">Leaf</tissue>
    </source>
</reference>
<dbReference type="InterPro" id="IPR006447">
    <property type="entry name" value="Myb_dom_plants"/>
</dbReference>
<sequence>MDSILIVDQDRTCLLILEACLKKWNYQVTPANNVPEALGMLRSNSFDMVMAEVHMPDTNGFQLVKQIDEEFNLPVILMSADITEADTALENGAQRFFVKPIKADDVKEIWQYSLWWKTIKSNSTARVTNHPNAGDGVSSATTNTAGAEISVRRKQNFTWTPDMHFCFGEALLFIGYKDATPSNIVEKMKVPGLTRMQVGSHLQKYQEFLQGVLDGTTKIQSKKWIDLDYHSSYFSGNPDLLLINQLREEQRNGRLSAHNPLRPTNTVRAPNGSSSSGQYRPLPPSTIAEGSSIISATLLSAHIESMRNMAGRSTSNAIHDLTYEHRPLTQQQNYLVAEGLVGGAINHMIPSTNNVVPSSTAPLGNKGYSQQSTNVGGRGSGDSYYGNNFTDLATHQLGNNCGDLSIGCSLNASQFGNTSAMNAHVQNSYGIHVSPQLLPAYPQGTPGYGQQEKYGRLPPYGSSSSGQYRPLPSSTIAKASSTMSATLPNTHIESMGNIAGYSTSNTIHDLTYVHTLPQEQNNYPVDGGLVGGAINDMIPPRNNVVTSGTAPLANKGYSQQSMNVGGRGSCDSYYGNNFTDQASHQLGNNCGDSSIGRLLNASQFENTSAMNAHVQNPYRAHVAPQRLSAYPQVSTPGSGQQEQYGRPPSYGMPPQGPQVQYHGQPKATQPAGYMPYQGAVSSTVSYGHLTLTQQPYPYASGGQMQPTYPPYISAPSVDGYNQPLRTAATPGYPQQGVHPASGYGQPGIQQSSGYSQPGVQQASGHAQAGQTGVNIQYPSAQQGPTVQAIISAATQTVQAVTAAATAGAYHGAGDPAYSSAPAVSYGAQPTYTTQPAPNQTV</sequence>
<evidence type="ECO:0000256" key="3">
    <source>
        <dbReference type="ARBA" id="ARBA00023163"/>
    </source>
</evidence>
<keyword evidence="4" id="KW-0539">Nucleus</keyword>
<dbReference type="SUPFAM" id="SSF52172">
    <property type="entry name" value="CheY-like"/>
    <property type="match status" value="1"/>
</dbReference>
<proteinExistence type="predicted"/>
<dbReference type="SMART" id="SM00448">
    <property type="entry name" value="REC"/>
    <property type="match status" value="1"/>
</dbReference>
<dbReference type="NCBIfam" id="TIGR01557">
    <property type="entry name" value="myb_SHAQKYF"/>
    <property type="match status" value="1"/>
</dbReference>
<dbReference type="Proteomes" id="UP001237642">
    <property type="component" value="Unassembled WGS sequence"/>
</dbReference>
<dbReference type="SUPFAM" id="SSF46689">
    <property type="entry name" value="Homeodomain-like"/>
    <property type="match status" value="1"/>
</dbReference>
<dbReference type="InterPro" id="IPR011006">
    <property type="entry name" value="CheY-like_superfamily"/>
</dbReference>
<feature type="region of interest" description="Disordered" evidence="6">
    <location>
        <begin position="734"/>
        <end position="767"/>
    </location>
</feature>
<dbReference type="PROSITE" id="PS50110">
    <property type="entry name" value="RESPONSE_REGULATORY"/>
    <property type="match status" value="1"/>
</dbReference>
<dbReference type="PANTHER" id="PTHR43874">
    <property type="entry name" value="TWO-COMPONENT RESPONSE REGULATOR"/>
    <property type="match status" value="1"/>
</dbReference>